<dbReference type="InterPro" id="IPR036796">
    <property type="entry name" value="Ribosomal_uL11_N_sf"/>
</dbReference>
<reference evidence="12" key="1">
    <citation type="journal article" date="2019" name="Int. J. Syst. Evol. Microbiol.">
        <title>The Global Catalogue of Microorganisms (GCM) 10K type strain sequencing project: providing services to taxonomists for standard genome sequencing and annotation.</title>
        <authorList>
            <consortium name="The Broad Institute Genomics Platform"/>
            <consortium name="The Broad Institute Genome Sequencing Center for Infectious Disease"/>
            <person name="Wu L."/>
            <person name="Ma J."/>
        </authorList>
    </citation>
    <scope>NUCLEOTIDE SEQUENCE [LARGE SCALE GENOMIC DNA]</scope>
    <source>
        <strain evidence="12">JCM 31486</strain>
    </source>
</reference>
<dbReference type="InterPro" id="IPR020784">
    <property type="entry name" value="Ribosomal_uL11_N"/>
</dbReference>
<evidence type="ECO:0000259" key="9">
    <source>
        <dbReference type="Pfam" id="PF00298"/>
    </source>
</evidence>
<evidence type="ECO:0000313" key="12">
    <source>
        <dbReference type="Proteomes" id="UP001597045"/>
    </source>
</evidence>
<dbReference type="Gene3D" id="3.30.1550.10">
    <property type="entry name" value="Ribosomal protein L11/L12, N-terminal domain"/>
    <property type="match status" value="1"/>
</dbReference>
<dbReference type="SMART" id="SM00649">
    <property type="entry name" value="RL11"/>
    <property type="match status" value="1"/>
</dbReference>
<accession>A0ABW3MD14</accession>
<evidence type="ECO:0000256" key="4">
    <source>
        <dbReference type="ARBA" id="ARBA00022884"/>
    </source>
</evidence>
<comment type="similarity">
    <text evidence="1 7 8">Belongs to the universal ribosomal protein uL11 family.</text>
</comment>
<evidence type="ECO:0000256" key="8">
    <source>
        <dbReference type="RuleBase" id="RU003978"/>
    </source>
</evidence>
<evidence type="ECO:0000256" key="3">
    <source>
        <dbReference type="ARBA" id="ARBA00022730"/>
    </source>
</evidence>
<dbReference type="PROSITE" id="PS00359">
    <property type="entry name" value="RIBOSOMAL_L11"/>
    <property type="match status" value="1"/>
</dbReference>
<evidence type="ECO:0000256" key="1">
    <source>
        <dbReference type="ARBA" id="ARBA00010537"/>
    </source>
</evidence>
<feature type="domain" description="Large ribosomal subunit protein uL11 C-terminal" evidence="9">
    <location>
        <begin position="71"/>
        <end position="138"/>
    </location>
</feature>
<gene>
    <name evidence="7" type="primary">rplK</name>
    <name evidence="11" type="ORF">ACFQ1S_15615</name>
</gene>
<dbReference type="GO" id="GO:0005840">
    <property type="term" value="C:ribosome"/>
    <property type="evidence" value="ECO:0007669"/>
    <property type="project" value="UniProtKB-KW"/>
</dbReference>
<dbReference type="EMBL" id="JBHTIS010000825">
    <property type="protein sequence ID" value="MFD1046870.1"/>
    <property type="molecule type" value="Genomic_DNA"/>
</dbReference>
<evidence type="ECO:0000256" key="7">
    <source>
        <dbReference type="HAMAP-Rule" id="MF_00736"/>
    </source>
</evidence>
<name>A0ABW3MD14_9PSEU</name>
<keyword evidence="6 7" id="KW-0687">Ribonucleoprotein</keyword>
<dbReference type="SUPFAM" id="SSF54747">
    <property type="entry name" value="Ribosomal L11/L12e N-terminal domain"/>
    <property type="match status" value="1"/>
</dbReference>
<organism evidence="11 12">
    <name type="scientific">Kibdelosporangium lantanae</name>
    <dbReference type="NCBI Taxonomy" id="1497396"/>
    <lineage>
        <taxon>Bacteria</taxon>
        <taxon>Bacillati</taxon>
        <taxon>Actinomycetota</taxon>
        <taxon>Actinomycetes</taxon>
        <taxon>Pseudonocardiales</taxon>
        <taxon>Pseudonocardiaceae</taxon>
        <taxon>Kibdelosporangium</taxon>
    </lineage>
</organism>
<dbReference type="Pfam" id="PF03946">
    <property type="entry name" value="Ribosomal_L11_N"/>
    <property type="match status" value="1"/>
</dbReference>
<keyword evidence="3 7" id="KW-0699">rRNA-binding</keyword>
<dbReference type="PANTHER" id="PTHR11661">
    <property type="entry name" value="60S RIBOSOMAL PROTEIN L12"/>
    <property type="match status" value="1"/>
</dbReference>
<dbReference type="PANTHER" id="PTHR11661:SF1">
    <property type="entry name" value="LARGE RIBOSOMAL SUBUNIT PROTEIN UL11M"/>
    <property type="match status" value="1"/>
</dbReference>
<protein>
    <recommendedName>
        <fullName evidence="7">Large ribosomal subunit protein uL11</fullName>
    </recommendedName>
</protein>
<evidence type="ECO:0000256" key="6">
    <source>
        <dbReference type="ARBA" id="ARBA00023274"/>
    </source>
</evidence>
<dbReference type="InterPro" id="IPR020783">
    <property type="entry name" value="Ribosomal_uL11_C"/>
</dbReference>
<dbReference type="Gene3D" id="1.10.10.250">
    <property type="entry name" value="Ribosomal protein L11, C-terminal domain"/>
    <property type="match status" value="1"/>
</dbReference>
<sequence length="140" mass="14749">MPPKRKTHQVTMELAAGEAPVAELGKMLGQTGVNLVAVKKDYDTATAAHRGEIVPVVITVYEDKTFTLRLKTPPTAFLIRKALGGKGSSSPGHVPAGQLTSAQLREIALRKMPDLNTSDVDAAMRTIAGTARSMGVTVVG</sequence>
<feature type="domain" description="Large ribosomal subunit protein uL11 N-terminal" evidence="10">
    <location>
        <begin position="11"/>
        <end position="66"/>
    </location>
</feature>
<keyword evidence="5 7" id="KW-0689">Ribosomal protein</keyword>
<dbReference type="InterPro" id="IPR000911">
    <property type="entry name" value="Ribosomal_uL11"/>
</dbReference>
<dbReference type="SUPFAM" id="SSF46906">
    <property type="entry name" value="Ribosomal protein L11, C-terminal domain"/>
    <property type="match status" value="1"/>
</dbReference>
<comment type="caution">
    <text evidence="11">The sequence shown here is derived from an EMBL/GenBank/DDBJ whole genome shotgun (WGS) entry which is preliminary data.</text>
</comment>
<dbReference type="HAMAP" id="MF_00736">
    <property type="entry name" value="Ribosomal_uL11"/>
    <property type="match status" value="1"/>
</dbReference>
<dbReference type="Proteomes" id="UP001597045">
    <property type="component" value="Unassembled WGS sequence"/>
</dbReference>
<comment type="function">
    <text evidence="7">Forms part of the ribosomal stalk which helps the ribosome interact with GTP-bound translation factors.</text>
</comment>
<dbReference type="CDD" id="cd00349">
    <property type="entry name" value="Ribosomal_L11"/>
    <property type="match status" value="1"/>
</dbReference>
<keyword evidence="4 7" id="KW-0694">RNA-binding</keyword>
<comment type="subunit">
    <text evidence="7">Part of the ribosomal stalk of the 50S ribosomal subunit. Interacts with L10 and the large rRNA to form the base of the stalk. L10 forms an elongated spine to which L12 dimers bind in a sequential fashion forming a multimeric L10(L12)X complex.</text>
</comment>
<dbReference type="Pfam" id="PF00298">
    <property type="entry name" value="Ribosomal_L11"/>
    <property type="match status" value="1"/>
</dbReference>
<dbReference type="InterPro" id="IPR036769">
    <property type="entry name" value="Ribosomal_uL11_C_sf"/>
</dbReference>
<dbReference type="InterPro" id="IPR020785">
    <property type="entry name" value="Ribosomal_uL11_CS"/>
</dbReference>
<comment type="PTM">
    <text evidence="7">One or more lysine residues are methylated.</text>
</comment>
<evidence type="ECO:0000256" key="2">
    <source>
        <dbReference type="ARBA" id="ARBA00022481"/>
    </source>
</evidence>
<keyword evidence="12" id="KW-1185">Reference proteome</keyword>
<keyword evidence="2 7" id="KW-0488">Methylation</keyword>
<evidence type="ECO:0000259" key="10">
    <source>
        <dbReference type="Pfam" id="PF03946"/>
    </source>
</evidence>
<proteinExistence type="inferred from homology"/>
<evidence type="ECO:0000256" key="5">
    <source>
        <dbReference type="ARBA" id="ARBA00022980"/>
    </source>
</evidence>
<evidence type="ECO:0000313" key="11">
    <source>
        <dbReference type="EMBL" id="MFD1046870.1"/>
    </source>
</evidence>